<name>A0A285UGL9_9BACL</name>
<dbReference type="Pfam" id="PF01566">
    <property type="entry name" value="Nramp"/>
    <property type="match status" value="1"/>
</dbReference>
<protein>
    <submittedName>
        <fullName evidence="7">NRAMP (Natural resistance-associated macrophage protein)-like metal ion transporter</fullName>
    </submittedName>
</protein>
<keyword evidence="3 6" id="KW-0812">Transmembrane</keyword>
<dbReference type="OrthoDB" id="9787548at2"/>
<dbReference type="GO" id="GO:0015086">
    <property type="term" value="F:cadmium ion transmembrane transporter activity"/>
    <property type="evidence" value="ECO:0007669"/>
    <property type="project" value="TreeGrafter"/>
</dbReference>
<dbReference type="EMBL" id="OBQC01000009">
    <property type="protein sequence ID" value="SOC40952.1"/>
    <property type="molecule type" value="Genomic_DNA"/>
</dbReference>
<dbReference type="GO" id="GO:0005384">
    <property type="term" value="F:manganese ion transmembrane transporter activity"/>
    <property type="evidence" value="ECO:0007669"/>
    <property type="project" value="TreeGrafter"/>
</dbReference>
<evidence type="ECO:0000256" key="2">
    <source>
        <dbReference type="ARBA" id="ARBA00022448"/>
    </source>
</evidence>
<comment type="subcellular location">
    <subcellularLocation>
        <location evidence="1">Membrane</location>
        <topology evidence="1">Multi-pass membrane protein</topology>
    </subcellularLocation>
</comment>
<dbReference type="GO" id="GO:0034755">
    <property type="term" value="P:iron ion transmembrane transport"/>
    <property type="evidence" value="ECO:0007669"/>
    <property type="project" value="TreeGrafter"/>
</dbReference>
<feature type="transmembrane region" description="Helical" evidence="6">
    <location>
        <begin position="136"/>
        <end position="154"/>
    </location>
</feature>
<sequence>MVTKEKEVTVSDSKPSSGNGFSKFLKILGPGLITSALVLGPGSITLNSKIGAIYGTELVWSIIVAVILMACYTEMAARIGIAGKSTFINLVKEKWGQFAGVFIGIGAFLVCSSFQAGNAIGTGIAIEAVTGVNSKVWIVVATLLGVALLFFSSFYRILEKLMLALVIVMLFSFLITLIIVKPSITDVFSGFVPKFPDGSMALVIGLIATSFSIVGAIYQSYLVREKGVVQANAKASMFESIFGIFLLGFISFLIMITAATVLYPEGIMVNNAIEMADILKPSFGSFAVFVFVLGLFGASYSSLIGNATIGGGLLADGLGLGHQLSSLKVKISIIAVMLFGSSIALIFDGNPVNLITFAQGVTIFVVPFIAIAILFIANSKEIMGDMKNRIFSNALGIIGLLLLIYLAVNNFINIFLK</sequence>
<evidence type="ECO:0000256" key="4">
    <source>
        <dbReference type="ARBA" id="ARBA00022989"/>
    </source>
</evidence>
<feature type="transmembrane region" description="Helical" evidence="6">
    <location>
        <begin position="241"/>
        <end position="263"/>
    </location>
</feature>
<evidence type="ECO:0000256" key="6">
    <source>
        <dbReference type="SAM" id="Phobius"/>
    </source>
</evidence>
<feature type="transmembrane region" description="Helical" evidence="6">
    <location>
        <begin position="58"/>
        <end position="77"/>
    </location>
</feature>
<feature type="transmembrane region" description="Helical" evidence="6">
    <location>
        <begin position="353"/>
        <end position="378"/>
    </location>
</feature>
<evidence type="ECO:0000313" key="7">
    <source>
        <dbReference type="EMBL" id="SOC40952.1"/>
    </source>
</evidence>
<keyword evidence="5 6" id="KW-0472">Membrane</keyword>
<organism evidence="7 8">
    <name type="scientific">Ureibacillus acetophenoni</name>
    <dbReference type="NCBI Taxonomy" id="614649"/>
    <lineage>
        <taxon>Bacteria</taxon>
        <taxon>Bacillati</taxon>
        <taxon>Bacillota</taxon>
        <taxon>Bacilli</taxon>
        <taxon>Bacillales</taxon>
        <taxon>Caryophanaceae</taxon>
        <taxon>Ureibacillus</taxon>
    </lineage>
</organism>
<dbReference type="AlphaFoldDB" id="A0A285UGL9"/>
<feature type="transmembrane region" description="Helical" evidence="6">
    <location>
        <begin position="161"/>
        <end position="180"/>
    </location>
</feature>
<keyword evidence="8" id="KW-1185">Reference proteome</keyword>
<dbReference type="GO" id="GO:0005886">
    <property type="term" value="C:plasma membrane"/>
    <property type="evidence" value="ECO:0007669"/>
    <property type="project" value="TreeGrafter"/>
</dbReference>
<feature type="transmembrane region" description="Helical" evidence="6">
    <location>
        <begin position="200"/>
        <end position="221"/>
    </location>
</feature>
<keyword evidence="2" id="KW-0813">Transport</keyword>
<proteinExistence type="predicted"/>
<evidence type="ECO:0000256" key="1">
    <source>
        <dbReference type="ARBA" id="ARBA00004141"/>
    </source>
</evidence>
<evidence type="ECO:0000313" key="8">
    <source>
        <dbReference type="Proteomes" id="UP000219252"/>
    </source>
</evidence>
<dbReference type="PANTHER" id="PTHR11706:SF33">
    <property type="entry name" value="NATURAL RESISTANCE-ASSOCIATED MACROPHAGE PROTEIN 2"/>
    <property type="match status" value="1"/>
</dbReference>
<reference evidence="8" key="1">
    <citation type="submission" date="2017-08" db="EMBL/GenBank/DDBJ databases">
        <authorList>
            <person name="Varghese N."/>
            <person name="Submissions S."/>
        </authorList>
    </citation>
    <scope>NUCLEOTIDE SEQUENCE [LARGE SCALE GENOMIC DNA]</scope>
    <source>
        <strain evidence="8">JC23</strain>
    </source>
</reference>
<accession>A0A285UGL9</accession>
<feature type="transmembrane region" description="Helical" evidence="6">
    <location>
        <begin position="24"/>
        <end position="46"/>
    </location>
</feature>
<dbReference type="InterPro" id="IPR001046">
    <property type="entry name" value="NRAMP_fam"/>
</dbReference>
<dbReference type="RefSeq" id="WP_097149957.1">
    <property type="nucleotide sequence ID" value="NZ_OBQC01000009.1"/>
</dbReference>
<feature type="transmembrane region" description="Helical" evidence="6">
    <location>
        <begin position="98"/>
        <end position="116"/>
    </location>
</feature>
<keyword evidence="4 6" id="KW-1133">Transmembrane helix</keyword>
<dbReference type="NCBIfam" id="NF037982">
    <property type="entry name" value="Nramp_1"/>
    <property type="match status" value="1"/>
</dbReference>
<dbReference type="Gene3D" id="1.20.1740.10">
    <property type="entry name" value="Amino acid/polyamine transporter I"/>
    <property type="match status" value="1"/>
</dbReference>
<feature type="transmembrane region" description="Helical" evidence="6">
    <location>
        <begin position="283"/>
        <end position="315"/>
    </location>
</feature>
<feature type="transmembrane region" description="Helical" evidence="6">
    <location>
        <begin position="390"/>
        <end position="408"/>
    </location>
</feature>
<feature type="transmembrane region" description="Helical" evidence="6">
    <location>
        <begin position="327"/>
        <end position="347"/>
    </location>
</feature>
<dbReference type="PANTHER" id="PTHR11706">
    <property type="entry name" value="SOLUTE CARRIER PROTEIN FAMILY 11 MEMBER"/>
    <property type="match status" value="1"/>
</dbReference>
<evidence type="ECO:0000256" key="3">
    <source>
        <dbReference type="ARBA" id="ARBA00022692"/>
    </source>
</evidence>
<gene>
    <name evidence="7" type="ORF">SAMN05877842_10941</name>
</gene>
<evidence type="ECO:0000256" key="5">
    <source>
        <dbReference type="ARBA" id="ARBA00023136"/>
    </source>
</evidence>
<dbReference type="Proteomes" id="UP000219252">
    <property type="component" value="Unassembled WGS sequence"/>
</dbReference>